<evidence type="ECO:0000313" key="2">
    <source>
        <dbReference type="EMBL" id="KAK3950951.1"/>
    </source>
</evidence>
<dbReference type="Proteomes" id="UP001303222">
    <property type="component" value="Unassembled WGS sequence"/>
</dbReference>
<comment type="caution">
    <text evidence="2">The sequence shown here is derived from an EMBL/GenBank/DDBJ whole genome shotgun (WGS) entry which is preliminary data.</text>
</comment>
<proteinExistence type="predicted"/>
<feature type="region of interest" description="Disordered" evidence="1">
    <location>
        <begin position="143"/>
        <end position="223"/>
    </location>
</feature>
<feature type="compositionally biased region" description="Basic and acidic residues" evidence="1">
    <location>
        <begin position="211"/>
        <end position="223"/>
    </location>
</feature>
<name>A0AAN6NTX0_9PEZI</name>
<accession>A0AAN6NTX0</accession>
<keyword evidence="3" id="KW-1185">Reference proteome</keyword>
<organism evidence="2 3">
    <name type="scientific">Pseudoneurospora amorphoporcata</name>
    <dbReference type="NCBI Taxonomy" id="241081"/>
    <lineage>
        <taxon>Eukaryota</taxon>
        <taxon>Fungi</taxon>
        <taxon>Dikarya</taxon>
        <taxon>Ascomycota</taxon>
        <taxon>Pezizomycotina</taxon>
        <taxon>Sordariomycetes</taxon>
        <taxon>Sordariomycetidae</taxon>
        <taxon>Sordariales</taxon>
        <taxon>Sordariaceae</taxon>
        <taxon>Pseudoneurospora</taxon>
    </lineage>
</organism>
<dbReference type="AlphaFoldDB" id="A0AAN6NTX0"/>
<evidence type="ECO:0000256" key="1">
    <source>
        <dbReference type="SAM" id="MobiDB-lite"/>
    </source>
</evidence>
<reference evidence="2" key="1">
    <citation type="journal article" date="2023" name="Mol. Phylogenet. Evol.">
        <title>Genome-scale phylogeny and comparative genomics of the fungal order Sordariales.</title>
        <authorList>
            <person name="Hensen N."/>
            <person name="Bonometti L."/>
            <person name="Westerberg I."/>
            <person name="Brannstrom I.O."/>
            <person name="Guillou S."/>
            <person name="Cros-Aarteil S."/>
            <person name="Calhoun S."/>
            <person name="Haridas S."/>
            <person name="Kuo A."/>
            <person name="Mondo S."/>
            <person name="Pangilinan J."/>
            <person name="Riley R."/>
            <person name="LaButti K."/>
            <person name="Andreopoulos B."/>
            <person name="Lipzen A."/>
            <person name="Chen C."/>
            <person name="Yan M."/>
            <person name="Daum C."/>
            <person name="Ng V."/>
            <person name="Clum A."/>
            <person name="Steindorff A."/>
            <person name="Ohm R.A."/>
            <person name="Martin F."/>
            <person name="Silar P."/>
            <person name="Natvig D.O."/>
            <person name="Lalanne C."/>
            <person name="Gautier V."/>
            <person name="Ament-Velasquez S.L."/>
            <person name="Kruys A."/>
            <person name="Hutchinson M.I."/>
            <person name="Powell A.J."/>
            <person name="Barry K."/>
            <person name="Miller A.N."/>
            <person name="Grigoriev I.V."/>
            <person name="Debuchy R."/>
            <person name="Gladieux P."/>
            <person name="Hiltunen Thoren M."/>
            <person name="Johannesson H."/>
        </authorList>
    </citation>
    <scope>NUCLEOTIDE SEQUENCE</scope>
    <source>
        <strain evidence="2">CBS 626.80</strain>
    </source>
</reference>
<reference evidence="2" key="2">
    <citation type="submission" date="2023-06" db="EMBL/GenBank/DDBJ databases">
        <authorList>
            <consortium name="Lawrence Berkeley National Laboratory"/>
            <person name="Mondo S.J."/>
            <person name="Hensen N."/>
            <person name="Bonometti L."/>
            <person name="Westerberg I."/>
            <person name="Brannstrom I.O."/>
            <person name="Guillou S."/>
            <person name="Cros-Aarteil S."/>
            <person name="Calhoun S."/>
            <person name="Haridas S."/>
            <person name="Kuo A."/>
            <person name="Pangilinan J."/>
            <person name="Riley R."/>
            <person name="Labutti K."/>
            <person name="Andreopoulos B."/>
            <person name="Lipzen A."/>
            <person name="Chen C."/>
            <person name="Yanf M."/>
            <person name="Daum C."/>
            <person name="Ng V."/>
            <person name="Clum A."/>
            <person name="Steindorff A."/>
            <person name="Ohm R."/>
            <person name="Martin F."/>
            <person name="Silar P."/>
            <person name="Natvig D."/>
            <person name="Lalanne C."/>
            <person name="Gautier V."/>
            <person name="Ament-Velasquez S.L."/>
            <person name="Kruys A."/>
            <person name="Hutchinson M.I."/>
            <person name="Powell A.J."/>
            <person name="Barry K."/>
            <person name="Miller A.N."/>
            <person name="Grigoriev I.V."/>
            <person name="Debuchy R."/>
            <person name="Gladieux P."/>
            <person name="Thoren M.H."/>
            <person name="Johannesson H."/>
        </authorList>
    </citation>
    <scope>NUCLEOTIDE SEQUENCE</scope>
    <source>
        <strain evidence="2">CBS 626.80</strain>
    </source>
</reference>
<evidence type="ECO:0000313" key="3">
    <source>
        <dbReference type="Proteomes" id="UP001303222"/>
    </source>
</evidence>
<sequence>MGSTRQSRAAAATILGPYIFAAKSNTTLAPSKMHEDLSHNQLAMKGIDLLDTVLGLQASEHQYEPLSKDELKKYGYLDNWARKIYNCNVFATSATLYHNLGSTKHNSALRSAIQEYNDVDLERIQLPYIQTAHFLPLPFSPRTTTFAKTDPPKTVQPPQRTRPLPFKKGSAPMPNPKHHSKWYAKKNRQSHGKNEDEIAMKQREGAAAGKDATKAREEEEKAK</sequence>
<dbReference type="EMBL" id="MU859161">
    <property type="protein sequence ID" value="KAK3950951.1"/>
    <property type="molecule type" value="Genomic_DNA"/>
</dbReference>
<feature type="compositionally biased region" description="Basic and acidic residues" evidence="1">
    <location>
        <begin position="192"/>
        <end position="204"/>
    </location>
</feature>
<protein>
    <submittedName>
        <fullName evidence="2">Uncharacterized protein</fullName>
    </submittedName>
</protein>
<gene>
    <name evidence="2" type="ORF">QBC32DRAFT_375209</name>
</gene>
<feature type="compositionally biased region" description="Basic residues" evidence="1">
    <location>
        <begin position="176"/>
        <end position="191"/>
    </location>
</feature>